<keyword evidence="2" id="KW-1185">Reference proteome</keyword>
<protein>
    <submittedName>
        <fullName evidence="1">Uncharacterized protein</fullName>
    </submittedName>
</protein>
<evidence type="ECO:0000313" key="2">
    <source>
        <dbReference type="Proteomes" id="UP001153332"/>
    </source>
</evidence>
<dbReference type="EMBL" id="JAPUUL010000397">
    <property type="protein sequence ID" value="KAJ8130923.1"/>
    <property type="molecule type" value="Genomic_DNA"/>
</dbReference>
<sequence>MTDGLWENPQTAEATMYRYHTNDALTDSFNTPNSRDETMSLNLSPSTVFSPLANPPATINNFDMAQTRQDFGPFFFDLTHSTVLIPTITSLHECQHITEPSLINDIYPLGCHGDRHPAQAVSPLYPYFEPKSMPPDVGRYTAMAQQIQEPRPRTYQKSARNKPRDCSLCQKSFASNRDLNRHLWSIHPIYAADNDIPSQQASCNAPGCTYTGRRDNVVRHARIKHSMGRRGESSLESKS</sequence>
<accession>A0ACC2JTS8</accession>
<reference evidence="1" key="1">
    <citation type="submission" date="2022-12" db="EMBL/GenBank/DDBJ databases">
        <title>Genome Sequence of Lasiodiplodia mahajangana.</title>
        <authorList>
            <person name="Buettner E."/>
        </authorList>
    </citation>
    <scope>NUCLEOTIDE SEQUENCE</scope>
    <source>
        <strain evidence="1">VT137</strain>
    </source>
</reference>
<evidence type="ECO:0000313" key="1">
    <source>
        <dbReference type="EMBL" id="KAJ8130923.1"/>
    </source>
</evidence>
<dbReference type="Proteomes" id="UP001153332">
    <property type="component" value="Unassembled WGS sequence"/>
</dbReference>
<gene>
    <name evidence="1" type="ORF">O1611_g2704</name>
</gene>
<comment type="caution">
    <text evidence="1">The sequence shown here is derived from an EMBL/GenBank/DDBJ whole genome shotgun (WGS) entry which is preliminary data.</text>
</comment>
<proteinExistence type="predicted"/>
<name>A0ACC2JTS8_9PEZI</name>
<organism evidence="1 2">
    <name type="scientific">Lasiodiplodia mahajangana</name>
    <dbReference type="NCBI Taxonomy" id="1108764"/>
    <lineage>
        <taxon>Eukaryota</taxon>
        <taxon>Fungi</taxon>
        <taxon>Dikarya</taxon>
        <taxon>Ascomycota</taxon>
        <taxon>Pezizomycotina</taxon>
        <taxon>Dothideomycetes</taxon>
        <taxon>Dothideomycetes incertae sedis</taxon>
        <taxon>Botryosphaeriales</taxon>
        <taxon>Botryosphaeriaceae</taxon>
        <taxon>Lasiodiplodia</taxon>
    </lineage>
</organism>